<dbReference type="AlphaFoldDB" id="A0A9D4AEB3"/>
<dbReference type="EMBL" id="JAIQCV010000004">
    <property type="protein sequence ID" value="KAH1108749.1"/>
    <property type="molecule type" value="Genomic_DNA"/>
</dbReference>
<organism evidence="1 2">
    <name type="scientific">Gossypium stocksii</name>
    <dbReference type="NCBI Taxonomy" id="47602"/>
    <lineage>
        <taxon>Eukaryota</taxon>
        <taxon>Viridiplantae</taxon>
        <taxon>Streptophyta</taxon>
        <taxon>Embryophyta</taxon>
        <taxon>Tracheophyta</taxon>
        <taxon>Spermatophyta</taxon>
        <taxon>Magnoliopsida</taxon>
        <taxon>eudicotyledons</taxon>
        <taxon>Gunneridae</taxon>
        <taxon>Pentapetalae</taxon>
        <taxon>rosids</taxon>
        <taxon>malvids</taxon>
        <taxon>Malvales</taxon>
        <taxon>Malvaceae</taxon>
        <taxon>Malvoideae</taxon>
        <taxon>Gossypium</taxon>
    </lineage>
</organism>
<evidence type="ECO:0000313" key="1">
    <source>
        <dbReference type="EMBL" id="KAH1108749.1"/>
    </source>
</evidence>
<proteinExistence type="predicted"/>
<accession>A0A9D4AEB3</accession>
<protein>
    <submittedName>
        <fullName evidence="1">Uncharacterized protein</fullName>
    </submittedName>
</protein>
<keyword evidence="2" id="KW-1185">Reference proteome</keyword>
<reference evidence="1 2" key="1">
    <citation type="journal article" date="2021" name="Plant Biotechnol. J.">
        <title>Multi-omics assisted identification of the key and species-specific regulatory components of drought-tolerant mechanisms in Gossypium stocksii.</title>
        <authorList>
            <person name="Yu D."/>
            <person name="Ke L."/>
            <person name="Zhang D."/>
            <person name="Wu Y."/>
            <person name="Sun Y."/>
            <person name="Mei J."/>
            <person name="Sun J."/>
            <person name="Sun Y."/>
        </authorList>
    </citation>
    <scope>NUCLEOTIDE SEQUENCE [LARGE SCALE GENOMIC DNA]</scope>
    <source>
        <strain evidence="2">cv. E1</strain>
        <tissue evidence="1">Leaf</tissue>
    </source>
</reference>
<feature type="non-terminal residue" evidence="1">
    <location>
        <position position="103"/>
    </location>
</feature>
<gene>
    <name evidence="1" type="ORF">J1N35_012517</name>
</gene>
<name>A0A9D4AEB3_9ROSI</name>
<dbReference type="Proteomes" id="UP000828251">
    <property type="component" value="Unassembled WGS sequence"/>
</dbReference>
<comment type="caution">
    <text evidence="1">The sequence shown here is derived from an EMBL/GenBank/DDBJ whole genome shotgun (WGS) entry which is preliminary data.</text>
</comment>
<evidence type="ECO:0000313" key="2">
    <source>
        <dbReference type="Proteomes" id="UP000828251"/>
    </source>
</evidence>
<sequence>MWHSDNNTRKYSFTNKPFSQWKSGCKRNFFQSTLSILHIVRHIPKETDFDGCRMKFTLLKNQIIELQPNAHEVEIEQYVKVYTLCMIEGMLMLEKFGSAIHFT</sequence>